<dbReference type="GO" id="GO:0004806">
    <property type="term" value="F:triacylglycerol lipase activity"/>
    <property type="evidence" value="ECO:0007669"/>
    <property type="project" value="TreeGrafter"/>
</dbReference>
<keyword evidence="2" id="KW-0378">Hydrolase</keyword>
<protein>
    <submittedName>
        <fullName evidence="4">Acetyl esterase</fullName>
    </submittedName>
</protein>
<organism evidence="4 5">
    <name type="scientific">Salana multivorans</name>
    <dbReference type="NCBI Taxonomy" id="120377"/>
    <lineage>
        <taxon>Bacteria</taxon>
        <taxon>Bacillati</taxon>
        <taxon>Actinomycetota</taxon>
        <taxon>Actinomycetes</taxon>
        <taxon>Micrococcales</taxon>
        <taxon>Beutenbergiaceae</taxon>
        <taxon>Salana</taxon>
    </lineage>
</organism>
<dbReference type="PANTHER" id="PTHR23025:SF4">
    <property type="entry name" value="ALPHA_BETA HYDROLASE FOLD-3 DOMAIN-CONTAINING PROTEIN"/>
    <property type="match status" value="1"/>
</dbReference>
<dbReference type="InterPro" id="IPR002168">
    <property type="entry name" value="Lipase_GDXG_HIS_AS"/>
</dbReference>
<dbReference type="RefSeq" id="WP_123738258.1">
    <property type="nucleotide sequence ID" value="NZ_CALFQU010000012.1"/>
</dbReference>
<evidence type="ECO:0000313" key="4">
    <source>
        <dbReference type="EMBL" id="ROR96022.1"/>
    </source>
</evidence>
<evidence type="ECO:0000256" key="1">
    <source>
        <dbReference type="ARBA" id="ARBA00010515"/>
    </source>
</evidence>
<comment type="similarity">
    <text evidence="1">Belongs to the 'GDXG' lipolytic enzyme family.</text>
</comment>
<dbReference type="SUPFAM" id="SSF53474">
    <property type="entry name" value="alpha/beta-Hydrolases"/>
    <property type="match status" value="1"/>
</dbReference>
<dbReference type="PANTHER" id="PTHR23025">
    <property type="entry name" value="TRIACYLGLYCEROL LIPASE"/>
    <property type="match status" value="1"/>
</dbReference>
<keyword evidence="5" id="KW-1185">Reference proteome</keyword>
<dbReference type="GO" id="GO:0005829">
    <property type="term" value="C:cytosol"/>
    <property type="evidence" value="ECO:0007669"/>
    <property type="project" value="TreeGrafter"/>
</dbReference>
<feature type="domain" description="Alpha/beta hydrolase fold-3" evidence="3">
    <location>
        <begin position="86"/>
        <end position="290"/>
    </location>
</feature>
<accession>A0A3N2D8J3</accession>
<dbReference type="InterPro" id="IPR013094">
    <property type="entry name" value="AB_hydrolase_3"/>
</dbReference>
<dbReference type="PROSITE" id="PS01173">
    <property type="entry name" value="LIPASE_GDXG_HIS"/>
    <property type="match status" value="1"/>
</dbReference>
<dbReference type="GO" id="GO:0019433">
    <property type="term" value="P:triglyceride catabolic process"/>
    <property type="evidence" value="ECO:0007669"/>
    <property type="project" value="TreeGrafter"/>
</dbReference>
<dbReference type="EMBL" id="RKHQ01000001">
    <property type="protein sequence ID" value="ROR96022.1"/>
    <property type="molecule type" value="Genomic_DNA"/>
</dbReference>
<dbReference type="AlphaFoldDB" id="A0A3N2D8J3"/>
<dbReference type="OrthoDB" id="9803828at2"/>
<name>A0A3N2D8J3_9MICO</name>
<reference evidence="4 5" key="1">
    <citation type="submission" date="2018-11" db="EMBL/GenBank/DDBJ databases">
        <title>Sequencing the genomes of 1000 actinobacteria strains.</title>
        <authorList>
            <person name="Klenk H.-P."/>
        </authorList>
    </citation>
    <scope>NUCLEOTIDE SEQUENCE [LARGE SCALE GENOMIC DNA]</scope>
    <source>
        <strain evidence="4 5">DSM 13521</strain>
    </source>
</reference>
<evidence type="ECO:0000259" key="3">
    <source>
        <dbReference type="Pfam" id="PF07859"/>
    </source>
</evidence>
<dbReference type="Pfam" id="PF07859">
    <property type="entry name" value="Abhydrolase_3"/>
    <property type="match status" value="1"/>
</dbReference>
<dbReference type="GO" id="GO:0004771">
    <property type="term" value="F:sterol ester esterase activity"/>
    <property type="evidence" value="ECO:0007669"/>
    <property type="project" value="TreeGrafter"/>
</dbReference>
<dbReference type="Proteomes" id="UP000275356">
    <property type="component" value="Unassembled WGS sequence"/>
</dbReference>
<evidence type="ECO:0000256" key="2">
    <source>
        <dbReference type="ARBA" id="ARBA00022801"/>
    </source>
</evidence>
<dbReference type="Gene3D" id="3.40.50.1820">
    <property type="entry name" value="alpha/beta hydrolase"/>
    <property type="match status" value="1"/>
</dbReference>
<dbReference type="InterPro" id="IPR029058">
    <property type="entry name" value="AB_hydrolase_fold"/>
</dbReference>
<sequence length="336" mass="35743">MAVLDVLARTSPRQLEALAIQERLAGDAFATDAPLATMRERYTVERAFWNEGGPVMDRTDDDVVPGPAGPVAVRVHRPGPGRRGCLVYLHGGGFVLGNLDTHDRIMRTLAERSGAVVVGVDYTLSPEAKFPRAIHEAGAVVAWLAERADDLGLDGTISLAGDSGGAMLALATATWLRDTGGPAIEQLLLYYGMYGLADSASRRLYGGPWDGLTREDLAYYLDAYTGGPDDLASPYLDLLASDLSGLGACFVAAAELDPLIDDSVLLDRVLAEVGTAHELRVYDGVLHGFLHHSRVLPEALQALTDGADFYRAYRAHLAGDATEGATDDPRAASLPS</sequence>
<evidence type="ECO:0000313" key="5">
    <source>
        <dbReference type="Proteomes" id="UP000275356"/>
    </source>
</evidence>
<gene>
    <name evidence="4" type="ORF">EDD28_0596</name>
</gene>
<proteinExistence type="inferred from homology"/>
<comment type="caution">
    <text evidence="4">The sequence shown here is derived from an EMBL/GenBank/DDBJ whole genome shotgun (WGS) entry which is preliminary data.</text>
</comment>